<feature type="transmembrane region" description="Helical" evidence="1">
    <location>
        <begin position="132"/>
        <end position="152"/>
    </location>
</feature>
<comment type="caution">
    <text evidence="2">The sequence shown here is derived from an EMBL/GenBank/DDBJ whole genome shotgun (WGS) entry which is preliminary data.</text>
</comment>
<organism evidence="2 3">
    <name type="scientific">Hericium alpestre</name>
    <dbReference type="NCBI Taxonomy" id="135208"/>
    <lineage>
        <taxon>Eukaryota</taxon>
        <taxon>Fungi</taxon>
        <taxon>Dikarya</taxon>
        <taxon>Basidiomycota</taxon>
        <taxon>Agaricomycotina</taxon>
        <taxon>Agaricomycetes</taxon>
        <taxon>Russulales</taxon>
        <taxon>Hericiaceae</taxon>
        <taxon>Hericium</taxon>
    </lineage>
</organism>
<evidence type="ECO:0000313" key="3">
    <source>
        <dbReference type="Proteomes" id="UP000298061"/>
    </source>
</evidence>
<dbReference type="Proteomes" id="UP000298061">
    <property type="component" value="Unassembled WGS sequence"/>
</dbReference>
<feature type="transmembrane region" description="Helical" evidence="1">
    <location>
        <begin position="158"/>
        <end position="179"/>
    </location>
</feature>
<dbReference type="EMBL" id="SFCI01000033">
    <property type="protein sequence ID" value="TFY83376.1"/>
    <property type="molecule type" value="Genomic_DNA"/>
</dbReference>
<proteinExistence type="predicted"/>
<name>A0A4Z0A8H2_9AGAM</name>
<accession>A0A4Z0A8H2</accession>
<evidence type="ECO:0000313" key="2">
    <source>
        <dbReference type="EMBL" id="TFY83376.1"/>
    </source>
</evidence>
<reference evidence="2 3" key="1">
    <citation type="submission" date="2019-02" db="EMBL/GenBank/DDBJ databases">
        <title>Genome sequencing of the rare red list fungi Hericium alpestre (H. flagellum).</title>
        <authorList>
            <person name="Buettner E."/>
            <person name="Kellner H."/>
        </authorList>
    </citation>
    <scope>NUCLEOTIDE SEQUENCE [LARGE SCALE GENOMIC DNA]</scope>
    <source>
        <strain evidence="2 3">DSM 108284</strain>
    </source>
</reference>
<sequence length="198" mass="21937">MSAASVDRQFMTSLRQRIPFNFSNDSDGEDTHILDEQEQEELIQRLRAQNYDSNELYLRILSIAVALSCFLHLIYLANPDKGSPLAVLLTPRIPAAPLPLANAFALLHAAIHLNLMMMSYPGRPVSNDIQPLPYLVVYPAAAVAPVLCLFLGLGLANIAWWGVALVIVVLHDAVHRWILQGEESIAQLEKLKYKAKGA</sequence>
<gene>
    <name evidence="2" type="ORF">EWM64_g640</name>
</gene>
<protein>
    <submittedName>
        <fullName evidence="2">Uncharacterized protein</fullName>
    </submittedName>
</protein>
<dbReference type="OrthoDB" id="3358048at2759"/>
<keyword evidence="1" id="KW-1133">Transmembrane helix</keyword>
<keyword evidence="1" id="KW-0472">Membrane</keyword>
<keyword evidence="3" id="KW-1185">Reference proteome</keyword>
<evidence type="ECO:0000256" key="1">
    <source>
        <dbReference type="SAM" id="Phobius"/>
    </source>
</evidence>
<dbReference type="AlphaFoldDB" id="A0A4Z0A8H2"/>
<feature type="transmembrane region" description="Helical" evidence="1">
    <location>
        <begin position="56"/>
        <end position="77"/>
    </location>
</feature>
<keyword evidence="1" id="KW-0812">Transmembrane</keyword>
<feature type="transmembrane region" description="Helical" evidence="1">
    <location>
        <begin position="97"/>
        <end position="120"/>
    </location>
</feature>